<dbReference type="PANTHER" id="PTHR46189:SF1">
    <property type="entry name" value="LD41958P"/>
    <property type="match status" value="1"/>
</dbReference>
<dbReference type="PROSITE" id="PS50082">
    <property type="entry name" value="WD_REPEATS_2"/>
    <property type="match status" value="1"/>
</dbReference>
<evidence type="ECO:0000256" key="1">
    <source>
        <dbReference type="PROSITE-ProRule" id="PRU00221"/>
    </source>
</evidence>
<evidence type="ECO:0000259" key="2">
    <source>
        <dbReference type="PROSITE" id="PS50195"/>
    </source>
</evidence>
<comment type="caution">
    <text evidence="3">The sequence shown here is derived from an EMBL/GenBank/DDBJ whole genome shotgun (WGS) entry which is preliminary data.</text>
</comment>
<name>A0A8S1LAN8_PARPR</name>
<dbReference type="Pfam" id="PF00787">
    <property type="entry name" value="PX"/>
    <property type="match status" value="1"/>
</dbReference>
<protein>
    <recommendedName>
        <fullName evidence="2">PX domain-containing protein</fullName>
    </recommendedName>
</protein>
<dbReference type="SMART" id="SM00320">
    <property type="entry name" value="WD40"/>
    <property type="match status" value="3"/>
</dbReference>
<dbReference type="Proteomes" id="UP000688137">
    <property type="component" value="Unassembled WGS sequence"/>
</dbReference>
<evidence type="ECO:0000313" key="3">
    <source>
        <dbReference type="EMBL" id="CAD8063441.1"/>
    </source>
</evidence>
<dbReference type="InterPro" id="IPR042234">
    <property type="entry name" value="WDFY1/WDFY2"/>
</dbReference>
<dbReference type="AlphaFoldDB" id="A0A8S1LAN8"/>
<keyword evidence="1" id="KW-0853">WD repeat</keyword>
<dbReference type="GO" id="GO:0005769">
    <property type="term" value="C:early endosome"/>
    <property type="evidence" value="ECO:0007669"/>
    <property type="project" value="TreeGrafter"/>
</dbReference>
<reference evidence="3" key="1">
    <citation type="submission" date="2021-01" db="EMBL/GenBank/DDBJ databases">
        <authorList>
            <consortium name="Genoscope - CEA"/>
            <person name="William W."/>
        </authorList>
    </citation>
    <scope>NUCLEOTIDE SEQUENCE</scope>
</reference>
<dbReference type="EMBL" id="CAJJDM010000033">
    <property type="protein sequence ID" value="CAD8063441.1"/>
    <property type="molecule type" value="Genomic_DNA"/>
</dbReference>
<feature type="domain" description="PX" evidence="2">
    <location>
        <begin position="3"/>
        <end position="112"/>
    </location>
</feature>
<dbReference type="InterPro" id="IPR001680">
    <property type="entry name" value="WD40_rpt"/>
</dbReference>
<dbReference type="InterPro" id="IPR001683">
    <property type="entry name" value="PX_dom"/>
</dbReference>
<sequence length="448" mass="53017">MSLSNNTHIKIQVDSYTSEKSVIRYVIAVECSNNKWQIYKRYSEFEEIHFKLVELFNDLPQFPKKQIFHLNRSEVQFRMQQLNDYLNQLLNRKEIMNSVIFRDFLILDQYDEFLHPVQTQIRIFNMCIKDIYENDHITILLLYDSSILTRMDTYMNNILDSKKQSPTSTLVCFKQNDFKQKLFCKEFFNALTCMNFNNTENSFVVGLSSGVVYYYRLDENYTIDMEEQFQIAQTKISGCVLVEREIYIITSNFLMIKNTKKIQELQEIPIGQNDLNNIVYNSIRNLIVISNNIGEIYICEVPFVKIGLKVQTNTLQIKQILIDNERNYLMALNYDRSHIIIFDFAKGLQNGFTQIKTNVEIKNKSLCFEWSKKRGEIFIGNEDGTISIWNVQDLQPFYVFKAHSKGVNKIIWNENQSLLMSGSDDESLKQWYFPKKWRVSQADNFSTF</sequence>
<dbReference type="CDD" id="cd06093">
    <property type="entry name" value="PX_domain"/>
    <property type="match status" value="1"/>
</dbReference>
<organism evidence="3 4">
    <name type="scientific">Paramecium primaurelia</name>
    <dbReference type="NCBI Taxonomy" id="5886"/>
    <lineage>
        <taxon>Eukaryota</taxon>
        <taxon>Sar</taxon>
        <taxon>Alveolata</taxon>
        <taxon>Ciliophora</taxon>
        <taxon>Intramacronucleata</taxon>
        <taxon>Oligohymenophorea</taxon>
        <taxon>Peniculida</taxon>
        <taxon>Parameciidae</taxon>
        <taxon>Paramecium</taxon>
    </lineage>
</organism>
<proteinExistence type="predicted"/>
<dbReference type="PANTHER" id="PTHR46189">
    <property type="entry name" value="LD41958P"/>
    <property type="match status" value="1"/>
</dbReference>
<dbReference type="PROSITE" id="PS50294">
    <property type="entry name" value="WD_REPEATS_REGION"/>
    <property type="match status" value="1"/>
</dbReference>
<feature type="repeat" description="WD" evidence="1">
    <location>
        <begin position="400"/>
        <end position="431"/>
    </location>
</feature>
<gene>
    <name evidence="3" type="ORF">PPRIM_AZ9-3.1.T0340324</name>
</gene>
<dbReference type="PROSITE" id="PS50195">
    <property type="entry name" value="PX"/>
    <property type="match status" value="1"/>
</dbReference>
<dbReference type="SMART" id="SM00312">
    <property type="entry name" value="PX"/>
    <property type="match status" value="1"/>
</dbReference>
<accession>A0A8S1LAN8</accession>
<dbReference type="Pfam" id="PF00400">
    <property type="entry name" value="WD40"/>
    <property type="match status" value="1"/>
</dbReference>
<evidence type="ECO:0000313" key="4">
    <source>
        <dbReference type="Proteomes" id="UP000688137"/>
    </source>
</evidence>
<dbReference type="GO" id="GO:0035091">
    <property type="term" value="F:phosphatidylinositol binding"/>
    <property type="evidence" value="ECO:0007669"/>
    <property type="project" value="InterPro"/>
</dbReference>
<keyword evidence="4" id="KW-1185">Reference proteome</keyword>